<dbReference type="AlphaFoldDB" id="A0A540KKK5"/>
<organism evidence="1 2">
    <name type="scientific">Malus baccata</name>
    <name type="common">Siberian crab apple</name>
    <name type="synonym">Pyrus baccata</name>
    <dbReference type="NCBI Taxonomy" id="106549"/>
    <lineage>
        <taxon>Eukaryota</taxon>
        <taxon>Viridiplantae</taxon>
        <taxon>Streptophyta</taxon>
        <taxon>Embryophyta</taxon>
        <taxon>Tracheophyta</taxon>
        <taxon>Spermatophyta</taxon>
        <taxon>Magnoliopsida</taxon>
        <taxon>eudicotyledons</taxon>
        <taxon>Gunneridae</taxon>
        <taxon>Pentapetalae</taxon>
        <taxon>rosids</taxon>
        <taxon>fabids</taxon>
        <taxon>Rosales</taxon>
        <taxon>Rosaceae</taxon>
        <taxon>Amygdaloideae</taxon>
        <taxon>Maleae</taxon>
        <taxon>Malus</taxon>
    </lineage>
</organism>
<dbReference type="EMBL" id="VIEB01001174">
    <property type="protein sequence ID" value="TQD74552.1"/>
    <property type="molecule type" value="Genomic_DNA"/>
</dbReference>
<sequence length="54" mass="6360">MISYATKLHREHVNKCQANPAEFCRCLPPSDLSSEHFKHWWALLGPIRDIRRIS</sequence>
<reference evidence="1 2" key="1">
    <citation type="journal article" date="2019" name="G3 (Bethesda)">
        <title>Sequencing of a Wild Apple (Malus baccata) Genome Unravels the Differences Between Cultivated and Wild Apple Species Regarding Disease Resistance and Cold Tolerance.</title>
        <authorList>
            <person name="Chen X."/>
        </authorList>
    </citation>
    <scope>NUCLEOTIDE SEQUENCE [LARGE SCALE GENOMIC DNA]</scope>
    <source>
        <strain evidence="2">cv. Shandingzi</strain>
        <tissue evidence="1">Leaves</tissue>
    </source>
</reference>
<protein>
    <submittedName>
        <fullName evidence="1">Uncharacterized protein</fullName>
    </submittedName>
</protein>
<comment type="caution">
    <text evidence="1">The sequence shown here is derived from an EMBL/GenBank/DDBJ whole genome shotgun (WGS) entry which is preliminary data.</text>
</comment>
<keyword evidence="2" id="KW-1185">Reference proteome</keyword>
<name>A0A540KKK5_MALBA</name>
<evidence type="ECO:0000313" key="2">
    <source>
        <dbReference type="Proteomes" id="UP000315295"/>
    </source>
</evidence>
<proteinExistence type="predicted"/>
<evidence type="ECO:0000313" key="1">
    <source>
        <dbReference type="EMBL" id="TQD74552.1"/>
    </source>
</evidence>
<gene>
    <name evidence="1" type="ORF">C1H46_039922</name>
</gene>
<accession>A0A540KKK5</accession>
<dbReference type="Proteomes" id="UP000315295">
    <property type="component" value="Unassembled WGS sequence"/>
</dbReference>